<proteinExistence type="predicted"/>
<gene>
    <name evidence="1" type="ORF">XI38_14600</name>
</gene>
<sequence length="86" mass="9301">MNGIAKFSNYYWGIGQWGSLDKNVSSVYNNGNQQRSYLKYGTGFSGTTAANLGIKQGISNLGTHSDKSSSGGFEWCVNNPTSYLCT</sequence>
<reference evidence="1" key="1">
    <citation type="submission" date="2015-04" db="EMBL/GenBank/DDBJ databases">
        <title>Complete genome sequence of Microbacterium chocolatum SIT 101, a bacterium enantioselectively hydrolyzing mesomeric diesters.</title>
        <authorList>
            <person name="Li X."/>
            <person name="Xu Y."/>
        </authorList>
    </citation>
    <scope>NUCLEOTIDE SEQUENCE [LARGE SCALE GENOMIC DNA]</scope>
    <source>
        <strain evidence="1">SIT 101</strain>
    </source>
</reference>
<protein>
    <submittedName>
        <fullName evidence="1">Uncharacterized protein</fullName>
    </submittedName>
</protein>
<dbReference type="KEGG" id="mcw:A8L33_14445"/>
<dbReference type="Proteomes" id="UP000037737">
    <property type="component" value="Unassembled WGS sequence"/>
</dbReference>
<dbReference type="PATRIC" id="fig|84292.3.peg.2985"/>
<accession>A0A0M8MLV3</accession>
<evidence type="ECO:0000313" key="1">
    <source>
        <dbReference type="EMBL" id="KOS09680.1"/>
    </source>
</evidence>
<comment type="caution">
    <text evidence="1">The sequence shown here is derived from an EMBL/GenBank/DDBJ whole genome shotgun (WGS) entry which is preliminary data.</text>
</comment>
<dbReference type="EMBL" id="LAVO01000026">
    <property type="protein sequence ID" value="KOS09680.1"/>
    <property type="molecule type" value="Genomic_DNA"/>
</dbReference>
<name>A0A0M8MLV3_9MICO</name>
<organism evidence="1 2">
    <name type="scientific">Microbacterium aurantiacum</name>
    <dbReference type="NCBI Taxonomy" id="162393"/>
    <lineage>
        <taxon>Bacteria</taxon>
        <taxon>Bacillati</taxon>
        <taxon>Actinomycetota</taxon>
        <taxon>Actinomycetes</taxon>
        <taxon>Micrococcales</taxon>
        <taxon>Microbacteriaceae</taxon>
        <taxon>Microbacterium</taxon>
    </lineage>
</organism>
<dbReference type="AlphaFoldDB" id="A0A0M8MLV3"/>
<evidence type="ECO:0000313" key="2">
    <source>
        <dbReference type="Proteomes" id="UP000037737"/>
    </source>
</evidence>
<keyword evidence="2" id="KW-1185">Reference proteome</keyword>